<dbReference type="AlphaFoldDB" id="A0A4Y2IEP9"/>
<proteinExistence type="predicted"/>
<reference evidence="1 2" key="1">
    <citation type="journal article" date="2019" name="Sci. Rep.">
        <title>Orb-weaving spider Araneus ventricosus genome elucidates the spidroin gene catalogue.</title>
        <authorList>
            <person name="Kono N."/>
            <person name="Nakamura H."/>
            <person name="Ohtoshi R."/>
            <person name="Moran D.A.P."/>
            <person name="Shinohara A."/>
            <person name="Yoshida Y."/>
            <person name="Fujiwara M."/>
            <person name="Mori M."/>
            <person name="Tomita M."/>
            <person name="Arakawa K."/>
        </authorList>
    </citation>
    <scope>NUCLEOTIDE SEQUENCE [LARGE SCALE GENOMIC DNA]</scope>
</reference>
<dbReference type="Proteomes" id="UP000499080">
    <property type="component" value="Unassembled WGS sequence"/>
</dbReference>
<gene>
    <name evidence="1" type="ORF">AVEN_264980_1</name>
</gene>
<name>A0A4Y2IEP9_ARAVE</name>
<evidence type="ECO:0000313" key="2">
    <source>
        <dbReference type="Proteomes" id="UP000499080"/>
    </source>
</evidence>
<comment type="caution">
    <text evidence="1">The sequence shown here is derived from an EMBL/GenBank/DDBJ whole genome shotgun (WGS) entry which is preliminary data.</text>
</comment>
<organism evidence="1 2">
    <name type="scientific">Araneus ventricosus</name>
    <name type="common">Orbweaver spider</name>
    <name type="synonym">Epeira ventricosa</name>
    <dbReference type="NCBI Taxonomy" id="182803"/>
    <lineage>
        <taxon>Eukaryota</taxon>
        <taxon>Metazoa</taxon>
        <taxon>Ecdysozoa</taxon>
        <taxon>Arthropoda</taxon>
        <taxon>Chelicerata</taxon>
        <taxon>Arachnida</taxon>
        <taxon>Araneae</taxon>
        <taxon>Araneomorphae</taxon>
        <taxon>Entelegynae</taxon>
        <taxon>Araneoidea</taxon>
        <taxon>Araneidae</taxon>
        <taxon>Araneus</taxon>
    </lineage>
</organism>
<protein>
    <submittedName>
        <fullName evidence="1">Uncharacterized protein</fullName>
    </submittedName>
</protein>
<dbReference type="EMBL" id="BGPR01002581">
    <property type="protein sequence ID" value="GBM75852.1"/>
    <property type="molecule type" value="Genomic_DNA"/>
</dbReference>
<evidence type="ECO:0000313" key="1">
    <source>
        <dbReference type="EMBL" id="GBM75852.1"/>
    </source>
</evidence>
<sequence>MTCYPCCEEQNLWGHHLWYSFQNYEMLLKDTLAFVEMAPVALTSEEFGDSSVELIPLPPTAKLFYRDLAGPLRSTQSVVPGSFG</sequence>
<keyword evidence="2" id="KW-1185">Reference proteome</keyword>
<accession>A0A4Y2IEP9</accession>